<dbReference type="EMBL" id="CP042344">
    <property type="protein sequence ID" value="QEA13201.1"/>
    <property type="molecule type" value="Genomic_DNA"/>
</dbReference>
<comment type="subcellular location">
    <subcellularLocation>
        <location evidence="3">Periplasm</location>
    </subcellularLocation>
</comment>
<evidence type="ECO:0000256" key="3">
    <source>
        <dbReference type="ARBA" id="ARBA00004418"/>
    </source>
</evidence>
<dbReference type="GO" id="GO:0017001">
    <property type="term" value="P:antibiotic catabolic process"/>
    <property type="evidence" value="ECO:0007669"/>
    <property type="project" value="InterPro"/>
</dbReference>
<comment type="cofactor">
    <cofactor evidence="2">
        <name>Zn(2+)</name>
        <dbReference type="ChEBI" id="CHEBI:29105"/>
    </cofactor>
</comment>
<evidence type="ECO:0000259" key="13">
    <source>
        <dbReference type="SMART" id="SM00849"/>
    </source>
</evidence>
<name>A0A5B8RUK9_9BURK</name>
<keyword evidence="11" id="KW-0862">Zinc</keyword>
<dbReference type="CDD" id="cd06262">
    <property type="entry name" value="metallo-hydrolase-like_MBL-fold"/>
    <property type="match status" value="1"/>
</dbReference>
<proteinExistence type="inferred from homology"/>
<sequence>MPQSPSMLLPEMTVFERSWLSANNILFHGPGETALVDSGYHSDAPATVERVAQALGERPLQRLLNTHLHSDHCGGNAALQARWSGLHTEIPPDQLAQVRHWDPVALSYAPTGQYCPPFRADAVLRPGTQTLLGGRAWQIHAAPGHDPHAIMLFEPESRILISGDALWENGFGVVFPELEGDSGFDEVGQTLAQIERLAPATVIPGHGRVFDDVAGALARAHGRLAFFRANPDKHALHAAKVLLAYKLMEWKSQDVETAFAWMVQTECFQGVKRRFFADAPTRPWFDALVLALAEAGALRLQDGVLHDASR</sequence>
<reference evidence="14 15" key="1">
    <citation type="submission" date="2019-07" db="EMBL/GenBank/DDBJ databases">
        <title>Complete genome sequence of Comamonas sp. NLF 7-7 isolated from livestock.</title>
        <authorList>
            <person name="Kim D.H."/>
            <person name="Kim J.G."/>
        </authorList>
    </citation>
    <scope>NUCLEOTIDE SEQUENCE [LARGE SCALE GENOMIC DNA]</scope>
    <source>
        <strain evidence="14 15">NLF 7-7</strain>
    </source>
</reference>
<comment type="similarity">
    <text evidence="4">Belongs to the metallo-beta-lactamase superfamily. Class-B beta-lactamase family.</text>
</comment>
<dbReference type="GO" id="GO:0046677">
    <property type="term" value="P:response to antibiotic"/>
    <property type="evidence" value="ECO:0007669"/>
    <property type="project" value="UniProtKB-KW"/>
</dbReference>
<comment type="subunit">
    <text evidence="5">Monomer.</text>
</comment>
<dbReference type="InterPro" id="IPR036866">
    <property type="entry name" value="RibonucZ/Hydroxyglut_hydro"/>
</dbReference>
<keyword evidence="12" id="KW-0046">Antibiotic resistance</keyword>
<dbReference type="PROSITE" id="PS00743">
    <property type="entry name" value="BETA_LACTAMASE_B_1"/>
    <property type="match status" value="1"/>
</dbReference>
<dbReference type="SMART" id="SM00849">
    <property type="entry name" value="Lactamase_B"/>
    <property type="match status" value="1"/>
</dbReference>
<dbReference type="GO" id="GO:0008800">
    <property type="term" value="F:beta-lactamase activity"/>
    <property type="evidence" value="ECO:0007669"/>
    <property type="project" value="UniProtKB-EC"/>
</dbReference>
<keyword evidence="7" id="KW-0479">Metal-binding</keyword>
<dbReference type="PANTHER" id="PTHR42951:SF4">
    <property type="entry name" value="ACYL-COENZYME A THIOESTERASE MBLAC2"/>
    <property type="match status" value="1"/>
</dbReference>
<dbReference type="SUPFAM" id="SSF56281">
    <property type="entry name" value="Metallo-hydrolase/oxidoreductase"/>
    <property type="match status" value="1"/>
</dbReference>
<protein>
    <recommendedName>
        <fullName evidence="6">beta-lactamase</fullName>
        <ecNumber evidence="6">3.5.2.6</ecNumber>
    </recommendedName>
</protein>
<dbReference type="GO" id="GO:0008270">
    <property type="term" value="F:zinc ion binding"/>
    <property type="evidence" value="ECO:0007669"/>
    <property type="project" value="InterPro"/>
</dbReference>
<evidence type="ECO:0000256" key="12">
    <source>
        <dbReference type="ARBA" id="ARBA00023251"/>
    </source>
</evidence>
<dbReference type="OrthoDB" id="2971563at2"/>
<keyword evidence="8" id="KW-0732">Signal</keyword>
<organism evidence="14 15">
    <name type="scientific">Comamonas flocculans</name>
    <dbReference type="NCBI Taxonomy" id="2597701"/>
    <lineage>
        <taxon>Bacteria</taxon>
        <taxon>Pseudomonadati</taxon>
        <taxon>Pseudomonadota</taxon>
        <taxon>Betaproteobacteria</taxon>
        <taxon>Burkholderiales</taxon>
        <taxon>Comamonadaceae</taxon>
        <taxon>Comamonas</taxon>
    </lineage>
</organism>
<dbReference type="AlphaFoldDB" id="A0A5B8RUK9"/>
<evidence type="ECO:0000256" key="4">
    <source>
        <dbReference type="ARBA" id="ARBA00005250"/>
    </source>
</evidence>
<evidence type="ECO:0000256" key="9">
    <source>
        <dbReference type="ARBA" id="ARBA00022764"/>
    </source>
</evidence>
<comment type="catalytic activity">
    <reaction evidence="1">
        <text>a beta-lactam + H2O = a substituted beta-amino acid</text>
        <dbReference type="Rhea" id="RHEA:20401"/>
        <dbReference type="ChEBI" id="CHEBI:15377"/>
        <dbReference type="ChEBI" id="CHEBI:35627"/>
        <dbReference type="ChEBI" id="CHEBI:140347"/>
        <dbReference type="EC" id="3.5.2.6"/>
    </reaction>
</comment>
<evidence type="ECO:0000256" key="8">
    <source>
        <dbReference type="ARBA" id="ARBA00022729"/>
    </source>
</evidence>
<evidence type="ECO:0000256" key="2">
    <source>
        <dbReference type="ARBA" id="ARBA00001947"/>
    </source>
</evidence>
<feature type="domain" description="Metallo-beta-lactamase" evidence="13">
    <location>
        <begin position="21"/>
        <end position="206"/>
    </location>
</feature>
<evidence type="ECO:0000256" key="11">
    <source>
        <dbReference type="ARBA" id="ARBA00022833"/>
    </source>
</evidence>
<dbReference type="GO" id="GO:0042597">
    <property type="term" value="C:periplasmic space"/>
    <property type="evidence" value="ECO:0007669"/>
    <property type="project" value="UniProtKB-SubCell"/>
</dbReference>
<dbReference type="InterPro" id="IPR001279">
    <property type="entry name" value="Metallo-B-lactamas"/>
</dbReference>
<dbReference type="InterPro" id="IPR050855">
    <property type="entry name" value="NDM-1-like"/>
</dbReference>
<evidence type="ECO:0000256" key="1">
    <source>
        <dbReference type="ARBA" id="ARBA00001526"/>
    </source>
</evidence>
<dbReference type="Gene3D" id="3.60.15.10">
    <property type="entry name" value="Ribonuclease Z/Hydroxyacylglutathione hydrolase-like"/>
    <property type="match status" value="1"/>
</dbReference>
<evidence type="ECO:0000256" key="7">
    <source>
        <dbReference type="ARBA" id="ARBA00022723"/>
    </source>
</evidence>
<keyword evidence="15" id="KW-1185">Reference proteome</keyword>
<dbReference type="InterPro" id="IPR001018">
    <property type="entry name" value="Beta-lactamase_class-B_CS"/>
</dbReference>
<dbReference type="Pfam" id="PF00753">
    <property type="entry name" value="Lactamase_B"/>
    <property type="match status" value="1"/>
</dbReference>
<evidence type="ECO:0000313" key="15">
    <source>
        <dbReference type="Proteomes" id="UP000321199"/>
    </source>
</evidence>
<evidence type="ECO:0000256" key="10">
    <source>
        <dbReference type="ARBA" id="ARBA00022801"/>
    </source>
</evidence>
<gene>
    <name evidence="14" type="ORF">FOZ74_09260</name>
</gene>
<dbReference type="RefSeq" id="WP_146912793.1">
    <property type="nucleotide sequence ID" value="NZ_CP042344.1"/>
</dbReference>
<evidence type="ECO:0000256" key="5">
    <source>
        <dbReference type="ARBA" id="ARBA00011245"/>
    </source>
</evidence>
<dbReference type="KEGG" id="cof:FOZ74_09260"/>
<dbReference type="EC" id="3.5.2.6" evidence="6"/>
<keyword evidence="10 14" id="KW-0378">Hydrolase</keyword>
<dbReference type="PANTHER" id="PTHR42951">
    <property type="entry name" value="METALLO-BETA-LACTAMASE DOMAIN-CONTAINING"/>
    <property type="match status" value="1"/>
</dbReference>
<evidence type="ECO:0000256" key="6">
    <source>
        <dbReference type="ARBA" id="ARBA00012865"/>
    </source>
</evidence>
<dbReference type="Proteomes" id="UP000321199">
    <property type="component" value="Chromosome"/>
</dbReference>
<accession>A0A5B8RUK9</accession>
<evidence type="ECO:0000313" key="14">
    <source>
        <dbReference type="EMBL" id="QEA13201.1"/>
    </source>
</evidence>
<keyword evidence="9" id="KW-0574">Periplasm</keyword>